<dbReference type="EMBL" id="LT598467">
    <property type="protein sequence ID" value="SCU96932.1"/>
    <property type="molecule type" value="Genomic_DNA"/>
</dbReference>
<dbReference type="Proteomes" id="UP000191024">
    <property type="component" value="Chromosome F"/>
</dbReference>
<feature type="region of interest" description="Disordered" evidence="1">
    <location>
        <begin position="407"/>
        <end position="432"/>
    </location>
</feature>
<dbReference type="InterPro" id="IPR041808">
    <property type="entry name" value="Cue3_CUE"/>
</dbReference>
<sequence>MVGQQRKIIEINGDNEKIILPIVKFPPFRLRSAMIEKDPVVWVHLLETYNKYMHFLLRENKLNEIDEKTYLDLCGLVKSYLHELSDEEGKLLSLGMNAEVIQQLKLLRAFMFNLIQRKGLLGLNATPGMTWDFVRLYVRDNVSTVQSLVVGNVQQESSPQTTQISHVFQVHKRLRELVESEKFTRVDLKALESLLANDEGNRELFADSFLTVKWMEGLEDWFAQGASKNNDLARNLAVLSYLSASETRIAAAAAECHIRSAKDLAQYPLFGCIVTCEAFRLRKPLSYRLSFIPEDSPLTDFSAGIELVKEVFPALADDLVRRLLEKHEGKVELVINDLFENPSLARESENMQAKDASDTVFQEDLKPEEQISKDSAMKQDGAVPDEARNRLLTRTLKLLYKADEDERDDTYDEADVQHKTSEDAEGSNVKMVSETDKIEGRLWNLLKENKNLFERSARGSKARKGIKQEISWSDEQIEGWARMIERSPQRAQILEDKYTFRGNFRSGKKSFNQKRYDQTVEQTPGEPSDRQMTPKVASPARPNNKEQQRRQNARNEKNKANRANHNRKNARDKKTAKATV</sequence>
<feature type="compositionally biased region" description="Basic residues" evidence="1">
    <location>
        <begin position="560"/>
        <end position="580"/>
    </location>
</feature>
<dbReference type="GO" id="GO:0043130">
    <property type="term" value="F:ubiquitin binding"/>
    <property type="evidence" value="ECO:0007669"/>
    <property type="project" value="InterPro"/>
</dbReference>
<dbReference type="CDD" id="cd14373">
    <property type="entry name" value="CUE_Cue3p_like"/>
    <property type="match status" value="1"/>
</dbReference>
<dbReference type="InterPro" id="IPR052586">
    <property type="entry name" value="ASCC2"/>
</dbReference>
<dbReference type="PANTHER" id="PTHR21494:SF0">
    <property type="entry name" value="ACTIVATING SIGNAL COINTEGRATOR 1 COMPLEX SUBUNIT 2"/>
    <property type="match status" value="1"/>
</dbReference>
<feature type="compositionally biased region" description="Basic and acidic residues" evidence="1">
    <location>
        <begin position="543"/>
        <end position="559"/>
    </location>
</feature>
<proteinExistence type="predicted"/>
<name>A0A1G4K0B0_9SACH</name>
<dbReference type="PROSITE" id="PS51140">
    <property type="entry name" value="CUE"/>
    <property type="match status" value="1"/>
</dbReference>
<dbReference type="PANTHER" id="PTHR21494">
    <property type="entry name" value="ACTIVATING SIGNAL COINTEGRATOR 1 COMPLEX SUBUNIT 2 ASC-1 COMPLEX SUBUNIT P100"/>
    <property type="match status" value="1"/>
</dbReference>
<accession>A0A1G4K0B0</accession>
<dbReference type="AlphaFoldDB" id="A0A1G4K0B0"/>
<evidence type="ECO:0000259" key="2">
    <source>
        <dbReference type="PROSITE" id="PS51140"/>
    </source>
</evidence>
<feature type="region of interest" description="Disordered" evidence="1">
    <location>
        <begin position="503"/>
        <end position="580"/>
    </location>
</feature>
<dbReference type="STRING" id="1230905.A0A1G4K0B0"/>
<evidence type="ECO:0000313" key="4">
    <source>
        <dbReference type="Proteomes" id="UP000191024"/>
    </source>
</evidence>
<dbReference type="OrthoDB" id="5577209at2759"/>
<dbReference type="SMART" id="SM00546">
    <property type="entry name" value="CUE"/>
    <property type="match status" value="1"/>
</dbReference>
<keyword evidence="4" id="KW-1185">Reference proteome</keyword>
<dbReference type="Gene3D" id="1.10.8.10">
    <property type="entry name" value="DNA helicase RuvA subunit, C-terminal domain"/>
    <property type="match status" value="1"/>
</dbReference>
<reference evidence="4" key="1">
    <citation type="submission" date="2016-03" db="EMBL/GenBank/DDBJ databases">
        <authorList>
            <person name="Devillers H."/>
        </authorList>
    </citation>
    <scope>NUCLEOTIDE SEQUENCE [LARGE SCALE GENOMIC DNA]</scope>
</reference>
<feature type="domain" description="CUE" evidence="2">
    <location>
        <begin position="300"/>
        <end position="343"/>
    </location>
</feature>
<dbReference type="Pfam" id="PF02845">
    <property type="entry name" value="CUE"/>
    <property type="match status" value="1"/>
</dbReference>
<organism evidence="3 4">
    <name type="scientific">Lachancea mirantina</name>
    <dbReference type="NCBI Taxonomy" id="1230905"/>
    <lineage>
        <taxon>Eukaryota</taxon>
        <taxon>Fungi</taxon>
        <taxon>Dikarya</taxon>
        <taxon>Ascomycota</taxon>
        <taxon>Saccharomycotina</taxon>
        <taxon>Saccharomycetes</taxon>
        <taxon>Saccharomycetales</taxon>
        <taxon>Saccharomycetaceae</taxon>
        <taxon>Lachancea</taxon>
    </lineage>
</organism>
<dbReference type="InterPro" id="IPR003892">
    <property type="entry name" value="CUE"/>
</dbReference>
<gene>
    <name evidence="3" type="ORF">LAMI_0F08262G</name>
</gene>
<evidence type="ECO:0000256" key="1">
    <source>
        <dbReference type="SAM" id="MobiDB-lite"/>
    </source>
</evidence>
<evidence type="ECO:0000313" key="3">
    <source>
        <dbReference type="EMBL" id="SCU96932.1"/>
    </source>
</evidence>
<protein>
    <submittedName>
        <fullName evidence="3">LAMI_0F08262g1_1</fullName>
    </submittedName>
</protein>